<comment type="caution">
    <text evidence="8">The sequence shown here is derived from an EMBL/GenBank/DDBJ whole genome shotgun (WGS) entry which is preliminary data.</text>
</comment>
<evidence type="ECO:0000256" key="5">
    <source>
        <dbReference type="ARBA" id="ARBA00022807"/>
    </source>
</evidence>
<gene>
    <name evidence="8" type="ORF">PACLA_8A087680</name>
</gene>
<keyword evidence="2" id="KW-0645">Protease</keyword>
<keyword evidence="3" id="KW-0833">Ubl conjugation pathway</keyword>
<keyword evidence="9" id="KW-1185">Reference proteome</keyword>
<dbReference type="Pfam" id="PF07910">
    <property type="entry name" value="Peptidase_C78"/>
    <property type="match status" value="1"/>
</dbReference>
<comment type="similarity">
    <text evidence="1">Belongs to the peptidase C78 family.</text>
</comment>
<keyword evidence="4" id="KW-0378">Hydrolase</keyword>
<dbReference type="Proteomes" id="UP001152795">
    <property type="component" value="Unassembled WGS sequence"/>
</dbReference>
<evidence type="ECO:0000256" key="4">
    <source>
        <dbReference type="ARBA" id="ARBA00022801"/>
    </source>
</evidence>
<dbReference type="AlphaFoldDB" id="A0A6S7GE83"/>
<dbReference type="InterPro" id="IPR012462">
    <property type="entry name" value="UFSP1/2_DUB_cat"/>
</dbReference>
<evidence type="ECO:0000259" key="7">
    <source>
        <dbReference type="Pfam" id="PF20908"/>
    </source>
</evidence>
<dbReference type="EMBL" id="CACRXK020000969">
    <property type="protein sequence ID" value="CAB3986147.1"/>
    <property type="molecule type" value="Genomic_DNA"/>
</dbReference>
<dbReference type="GO" id="GO:0005634">
    <property type="term" value="C:nucleus"/>
    <property type="evidence" value="ECO:0007669"/>
    <property type="project" value="TreeGrafter"/>
</dbReference>
<dbReference type="Gene3D" id="3.90.70.130">
    <property type="match status" value="1"/>
</dbReference>
<dbReference type="InterPro" id="IPR049387">
    <property type="entry name" value="UFSP2-like_2nd"/>
</dbReference>
<keyword evidence="5" id="KW-0788">Thiol protease</keyword>
<evidence type="ECO:0000313" key="9">
    <source>
        <dbReference type="Proteomes" id="UP001152795"/>
    </source>
</evidence>
<dbReference type="GO" id="GO:0071567">
    <property type="term" value="F:deUFMylase activity"/>
    <property type="evidence" value="ECO:0007669"/>
    <property type="project" value="TreeGrafter"/>
</dbReference>
<dbReference type="Pfam" id="PF20908">
    <property type="entry name" value="UfSP2_N"/>
    <property type="match status" value="1"/>
</dbReference>
<dbReference type="PANTHER" id="PTHR48153:SF2">
    <property type="entry name" value="UFM1-SPECIFIC PROTEASE 2"/>
    <property type="match status" value="1"/>
</dbReference>
<name>A0A6S7GE83_PARCT</name>
<evidence type="ECO:0000256" key="3">
    <source>
        <dbReference type="ARBA" id="ARBA00022786"/>
    </source>
</evidence>
<dbReference type="GO" id="GO:0005783">
    <property type="term" value="C:endoplasmic reticulum"/>
    <property type="evidence" value="ECO:0007669"/>
    <property type="project" value="TreeGrafter"/>
</dbReference>
<reference evidence="8" key="1">
    <citation type="submission" date="2020-04" db="EMBL/GenBank/DDBJ databases">
        <authorList>
            <person name="Alioto T."/>
            <person name="Alioto T."/>
            <person name="Gomez Garrido J."/>
        </authorList>
    </citation>
    <scope>NUCLEOTIDE SEQUENCE</scope>
    <source>
        <strain evidence="8">A484AB</strain>
    </source>
</reference>
<organism evidence="8 9">
    <name type="scientific">Paramuricea clavata</name>
    <name type="common">Red gorgonian</name>
    <name type="synonym">Violescent sea-whip</name>
    <dbReference type="NCBI Taxonomy" id="317549"/>
    <lineage>
        <taxon>Eukaryota</taxon>
        <taxon>Metazoa</taxon>
        <taxon>Cnidaria</taxon>
        <taxon>Anthozoa</taxon>
        <taxon>Octocorallia</taxon>
        <taxon>Malacalcyonacea</taxon>
        <taxon>Plexauridae</taxon>
        <taxon>Paramuricea</taxon>
    </lineage>
</organism>
<feature type="domain" description="UFSP1/2/DUB catalytic" evidence="6">
    <location>
        <begin position="525"/>
        <end position="666"/>
    </location>
</feature>
<dbReference type="GO" id="GO:0006508">
    <property type="term" value="P:proteolysis"/>
    <property type="evidence" value="ECO:0007669"/>
    <property type="project" value="UniProtKB-KW"/>
</dbReference>
<proteinExistence type="inferred from homology"/>
<evidence type="ECO:0000313" key="8">
    <source>
        <dbReference type="EMBL" id="CAB3986147.1"/>
    </source>
</evidence>
<evidence type="ECO:0000256" key="2">
    <source>
        <dbReference type="ARBA" id="ARBA00022670"/>
    </source>
</evidence>
<protein>
    <submittedName>
        <fullName evidence="8">Uncharacterized protein</fullName>
    </submittedName>
</protein>
<feature type="domain" description="UFSP2 second" evidence="7">
    <location>
        <begin position="321"/>
        <end position="503"/>
    </location>
</feature>
<dbReference type="OrthoDB" id="417506at2759"/>
<evidence type="ECO:0000259" key="6">
    <source>
        <dbReference type="Pfam" id="PF07910"/>
    </source>
</evidence>
<dbReference type="PANTHER" id="PTHR48153">
    <property type="entry name" value="UFM1-SPECIFIC PROTEASE 2"/>
    <property type="match status" value="1"/>
</dbReference>
<accession>A0A6S7GE83</accession>
<sequence length="674" mass="77115">MYQCMFSIYGCSSTDFYILHFSMYRIQYCQYTATISRLAFPEITYKLFFANETKKYSSFVNCFCDFCLKMITPLRMHPSPSPLFTRQKSNMADLKADVEQKASYKIDCNVRKRIYADATQSTEDYYGILIGDTTEGLCDIVGCIRCTYYENTTEKRRIVSNKPDWVKEVSEICTLIPAGLKICGLCFVSKNIPVVESSSVEEIFSGADVENDLINSTQILWLVDLTSKDKEQETIFIQNLSTKLIQESRVFFDDIYDDFISKHVTLRLRHKLELTVEESRDADLSMSLSKKTTQFCNTLHDATFYLPECRLLIGDGVKNNSDKTCQEILDDVIVDEGFGQEKHKSNRRSKSKAKDVLNVQLVQPLSKNSTHNHAPVMLCQKQESDYVKFLMAVDVVVMLAMNCTISRLKSLFVRGIKDQLQGILSCFDTYSKDSSFCIPKVFHFKTPKTPYLTTCIYPWKQSDDEIFDENNFENERSCLLKKLILPAQRPTLHPNNVYIFQNDRPKVSSYLVNPHEGLTNPGGYTDKTIPDHRSIQEALVALGDKQTSFIGSKKWIGSFEVNLCLDYFLDVSSKIMAVNSGAELQNRGRELIRHFETQGTPVMIGGGVLAHTILGVSFNDRTGEIKFLILDPHYTGGEDIKIILDKGWCAWKNHMFWNQQAHYNLCMPQRPVKV</sequence>
<evidence type="ECO:0000256" key="1">
    <source>
        <dbReference type="ARBA" id="ARBA00008552"/>
    </source>
</evidence>